<dbReference type="Pfam" id="PF00722">
    <property type="entry name" value="Glyco_hydro_16"/>
    <property type="match status" value="1"/>
</dbReference>
<evidence type="ECO:0000256" key="10">
    <source>
        <dbReference type="ARBA" id="ARBA00023295"/>
    </source>
</evidence>
<comment type="subcellular location">
    <subcellularLocation>
        <location evidence="2">Membrane</location>
    </subcellularLocation>
</comment>
<keyword evidence="9" id="KW-0325">Glycoprotein</keyword>
<gene>
    <name evidence="16" type="ORF">BDV95DRAFT_502688</name>
</gene>
<evidence type="ECO:0000256" key="13">
    <source>
        <dbReference type="SAM" id="MobiDB-lite"/>
    </source>
</evidence>
<keyword evidence="4" id="KW-0328">Glycosyltransferase</keyword>
<protein>
    <recommendedName>
        <fullName evidence="3">chitinase</fullName>
        <ecNumber evidence="3">3.2.1.14</ecNumber>
    </recommendedName>
</protein>
<evidence type="ECO:0000313" key="16">
    <source>
        <dbReference type="EMBL" id="KAF2867524.1"/>
    </source>
</evidence>
<dbReference type="OrthoDB" id="4781at2759"/>
<dbReference type="GO" id="GO:0031505">
    <property type="term" value="P:fungal-type cell wall organization"/>
    <property type="evidence" value="ECO:0007669"/>
    <property type="project" value="TreeGrafter"/>
</dbReference>
<feature type="domain" description="GH16" evidence="15">
    <location>
        <begin position="29"/>
        <end position="228"/>
    </location>
</feature>
<comment type="similarity">
    <text evidence="12">Belongs to the glycosyl hydrolase 16 family. CRH1 subfamily.</text>
</comment>
<comment type="catalytic activity">
    <reaction evidence="1">
        <text>Random endo-hydrolysis of N-acetyl-beta-D-glucosaminide (1-&gt;4)-beta-linkages in chitin and chitodextrins.</text>
        <dbReference type="EC" id="3.2.1.14"/>
    </reaction>
</comment>
<dbReference type="CDD" id="cd02183">
    <property type="entry name" value="GH16_fungal_CRH1_transglycosylase"/>
    <property type="match status" value="1"/>
</dbReference>
<dbReference type="PROSITE" id="PS51762">
    <property type="entry name" value="GH16_2"/>
    <property type="match status" value="1"/>
</dbReference>
<evidence type="ECO:0000256" key="3">
    <source>
        <dbReference type="ARBA" id="ARBA00012729"/>
    </source>
</evidence>
<name>A0A7C8MEH7_9PLEO</name>
<keyword evidence="17" id="KW-1185">Reference proteome</keyword>
<dbReference type="SUPFAM" id="SSF49899">
    <property type="entry name" value="Concanavalin A-like lectins/glucanases"/>
    <property type="match status" value="1"/>
</dbReference>
<dbReference type="InterPro" id="IPR013320">
    <property type="entry name" value="ConA-like_dom_sf"/>
</dbReference>
<dbReference type="GO" id="GO:0005975">
    <property type="term" value="P:carbohydrate metabolic process"/>
    <property type="evidence" value="ECO:0007669"/>
    <property type="project" value="InterPro"/>
</dbReference>
<organism evidence="16 17">
    <name type="scientific">Massariosphaeria phaeospora</name>
    <dbReference type="NCBI Taxonomy" id="100035"/>
    <lineage>
        <taxon>Eukaryota</taxon>
        <taxon>Fungi</taxon>
        <taxon>Dikarya</taxon>
        <taxon>Ascomycota</taxon>
        <taxon>Pezizomycotina</taxon>
        <taxon>Dothideomycetes</taxon>
        <taxon>Pleosporomycetidae</taxon>
        <taxon>Pleosporales</taxon>
        <taxon>Pleosporales incertae sedis</taxon>
        <taxon>Massariosphaeria</taxon>
    </lineage>
</organism>
<dbReference type="GO" id="GO:0008843">
    <property type="term" value="F:endochitinase activity"/>
    <property type="evidence" value="ECO:0007669"/>
    <property type="project" value="UniProtKB-EC"/>
</dbReference>
<evidence type="ECO:0000259" key="15">
    <source>
        <dbReference type="PROSITE" id="PS51762"/>
    </source>
</evidence>
<feature type="chain" id="PRO_5028834231" description="chitinase" evidence="14">
    <location>
        <begin position="19"/>
        <end position="434"/>
    </location>
</feature>
<proteinExistence type="inferred from homology"/>
<evidence type="ECO:0000313" key="17">
    <source>
        <dbReference type="Proteomes" id="UP000481861"/>
    </source>
</evidence>
<dbReference type="GO" id="GO:0016020">
    <property type="term" value="C:membrane"/>
    <property type="evidence" value="ECO:0007669"/>
    <property type="project" value="UniProtKB-SubCell"/>
</dbReference>
<evidence type="ECO:0000256" key="14">
    <source>
        <dbReference type="SAM" id="SignalP"/>
    </source>
</evidence>
<evidence type="ECO:0000256" key="9">
    <source>
        <dbReference type="ARBA" id="ARBA00023180"/>
    </source>
</evidence>
<evidence type="ECO:0000256" key="12">
    <source>
        <dbReference type="ARBA" id="ARBA00038074"/>
    </source>
</evidence>
<dbReference type="Proteomes" id="UP000481861">
    <property type="component" value="Unassembled WGS sequence"/>
</dbReference>
<sequence>MRFTPYVAASALAALASAQTWTECNPMEKECPNDPSMPATFDTDFKAGKDSVKGWKQTAGSLNYAAGGAEFTINKQGESPTIQSEGFLHFGYIEVKAKAAAGQGIISSIVLQSQDLDEVDWEFIGGVSDKVQMNYFGKGNVSAYDRMVEAPVGNVQEVHSYALNWTAESLTWIIDGTPVRTLMAGDANGGKNYPQTPVNVRIGIWAGGDPTNAPGVVEWAGGLTDFSKAPFTMTVESVKVINNHPATEYKWTDKSGSWESIEYIGEGNKDGAPQNSASIEPSATATGGGIADAPPADGISAPPAEGTPAPSDAPAATSTPCTTEGIALTSAAPQNPESPSCNCGVETVYVTGTPPPASEAPPASTPVVEPPYPTNPGIATDTAPAPVIPYPTAPTGAIPGNSTATSPPEFTGAASRHNLGALVAAVAGAMLLAF</sequence>
<dbReference type="GO" id="GO:0009277">
    <property type="term" value="C:fungal-type cell wall"/>
    <property type="evidence" value="ECO:0007669"/>
    <property type="project" value="TreeGrafter"/>
</dbReference>
<dbReference type="EMBL" id="JAADJZ010000023">
    <property type="protein sequence ID" value="KAF2867524.1"/>
    <property type="molecule type" value="Genomic_DNA"/>
</dbReference>
<comment type="caution">
    <text evidence="16">The sequence shown here is derived from an EMBL/GenBank/DDBJ whole genome shotgun (WGS) entry which is preliminary data.</text>
</comment>
<accession>A0A7C8MEH7</accession>
<feature type="signal peptide" evidence="14">
    <location>
        <begin position="1"/>
        <end position="18"/>
    </location>
</feature>
<dbReference type="PANTHER" id="PTHR10963">
    <property type="entry name" value="GLYCOSYL HYDROLASE-RELATED"/>
    <property type="match status" value="1"/>
</dbReference>
<dbReference type="PANTHER" id="PTHR10963:SF27">
    <property type="entry name" value="GLYCOSIDASE-RELATED"/>
    <property type="match status" value="1"/>
</dbReference>
<evidence type="ECO:0000256" key="1">
    <source>
        <dbReference type="ARBA" id="ARBA00000822"/>
    </source>
</evidence>
<evidence type="ECO:0000256" key="5">
    <source>
        <dbReference type="ARBA" id="ARBA00022679"/>
    </source>
</evidence>
<keyword evidence="6 14" id="KW-0732">Signal</keyword>
<dbReference type="AlphaFoldDB" id="A0A7C8MEH7"/>
<evidence type="ECO:0000256" key="6">
    <source>
        <dbReference type="ARBA" id="ARBA00022729"/>
    </source>
</evidence>
<feature type="region of interest" description="Disordered" evidence="13">
    <location>
        <begin position="264"/>
        <end position="321"/>
    </location>
</feature>
<dbReference type="EC" id="3.2.1.14" evidence="3"/>
<keyword evidence="11" id="KW-0961">Cell wall biogenesis/degradation</keyword>
<keyword evidence="16" id="KW-0430">Lectin</keyword>
<evidence type="ECO:0000256" key="2">
    <source>
        <dbReference type="ARBA" id="ARBA00004370"/>
    </source>
</evidence>
<keyword evidence="8" id="KW-0472">Membrane</keyword>
<keyword evidence="5" id="KW-0808">Transferase</keyword>
<dbReference type="Gene3D" id="2.60.120.200">
    <property type="match status" value="1"/>
</dbReference>
<evidence type="ECO:0000256" key="4">
    <source>
        <dbReference type="ARBA" id="ARBA00022676"/>
    </source>
</evidence>
<keyword evidence="7" id="KW-0378">Hydrolase</keyword>
<evidence type="ECO:0000256" key="11">
    <source>
        <dbReference type="ARBA" id="ARBA00023316"/>
    </source>
</evidence>
<dbReference type="GO" id="GO:0030246">
    <property type="term" value="F:carbohydrate binding"/>
    <property type="evidence" value="ECO:0007669"/>
    <property type="project" value="UniProtKB-KW"/>
</dbReference>
<feature type="compositionally biased region" description="Low complexity" evidence="13">
    <location>
        <begin position="307"/>
        <end position="321"/>
    </location>
</feature>
<dbReference type="InterPro" id="IPR000757">
    <property type="entry name" value="Beta-glucanase-like"/>
</dbReference>
<dbReference type="GO" id="GO:0016757">
    <property type="term" value="F:glycosyltransferase activity"/>
    <property type="evidence" value="ECO:0007669"/>
    <property type="project" value="UniProtKB-KW"/>
</dbReference>
<evidence type="ECO:0000256" key="7">
    <source>
        <dbReference type="ARBA" id="ARBA00022801"/>
    </source>
</evidence>
<reference evidence="16 17" key="1">
    <citation type="submission" date="2020-01" db="EMBL/GenBank/DDBJ databases">
        <authorList>
            <consortium name="DOE Joint Genome Institute"/>
            <person name="Haridas S."/>
            <person name="Albert R."/>
            <person name="Binder M."/>
            <person name="Bloem J."/>
            <person name="Labutti K."/>
            <person name="Salamov A."/>
            <person name="Andreopoulos B."/>
            <person name="Baker S.E."/>
            <person name="Barry K."/>
            <person name="Bills G."/>
            <person name="Bluhm B.H."/>
            <person name="Cannon C."/>
            <person name="Castanera R."/>
            <person name="Culley D.E."/>
            <person name="Daum C."/>
            <person name="Ezra D."/>
            <person name="Gonzalez J.B."/>
            <person name="Henrissat B."/>
            <person name="Kuo A."/>
            <person name="Liang C."/>
            <person name="Lipzen A."/>
            <person name="Lutzoni F."/>
            <person name="Magnuson J."/>
            <person name="Mondo S."/>
            <person name="Nolan M."/>
            <person name="Ohm R."/>
            <person name="Pangilinan J."/>
            <person name="Park H.-J.H."/>
            <person name="Ramirez L."/>
            <person name="Alfaro M."/>
            <person name="Sun H."/>
            <person name="Tritt A."/>
            <person name="Yoshinaga Y."/>
            <person name="Zwiers L.-H.L."/>
            <person name="Turgeon B.G."/>
            <person name="Goodwin S.B."/>
            <person name="Spatafora J.W."/>
            <person name="Crous P.W."/>
            <person name="Grigoriev I.V."/>
        </authorList>
    </citation>
    <scope>NUCLEOTIDE SEQUENCE [LARGE SCALE GENOMIC DNA]</scope>
    <source>
        <strain evidence="16 17">CBS 611.86</strain>
    </source>
</reference>
<dbReference type="InterPro" id="IPR050546">
    <property type="entry name" value="Glycosyl_Hydrlase_16"/>
</dbReference>
<evidence type="ECO:0000256" key="8">
    <source>
        <dbReference type="ARBA" id="ARBA00023136"/>
    </source>
</evidence>
<keyword evidence="10" id="KW-0326">Glycosidase</keyword>